<dbReference type="Proteomes" id="UP001163056">
    <property type="component" value="Unassembled WGS sequence"/>
</dbReference>
<protein>
    <submittedName>
        <fullName evidence="1">Uncharacterized protein</fullName>
    </submittedName>
</protein>
<accession>A0AAJ1JIM0</accession>
<evidence type="ECO:0000313" key="2">
    <source>
        <dbReference type="Proteomes" id="UP001163056"/>
    </source>
</evidence>
<dbReference type="RefSeq" id="WP_275205532.1">
    <property type="nucleotide sequence ID" value="NZ_JAHWLJ010000150.1"/>
</dbReference>
<reference evidence="1 2" key="1">
    <citation type="submission" date="2023-03" db="EMBL/GenBank/DDBJ databases">
        <title>WGS of NDM-producing Providencia thailandensis from Ukrainian patients.</title>
        <authorList>
            <person name="Zabicka D."/>
            <person name="Izdebski R."/>
            <person name="Urbanowicz P."/>
            <person name="Biedrzycka M."/>
            <person name="Guzek A."/>
            <person name="Gniadkowski M."/>
        </authorList>
    </citation>
    <scope>NUCLEOTIDE SEQUENCE [LARGE SCALE GENOMIC DNA]</scope>
    <source>
        <strain evidence="1 2">8015-22</strain>
    </source>
</reference>
<dbReference type="AlphaFoldDB" id="A0AAJ1JIM0"/>
<name>A0AAJ1JIM0_PROST</name>
<dbReference type="EMBL" id="JAREJI010000045">
    <property type="protein sequence ID" value="MDE8772069.1"/>
    <property type="molecule type" value="Genomic_DNA"/>
</dbReference>
<evidence type="ECO:0000313" key="1">
    <source>
        <dbReference type="EMBL" id="MDE8772069.1"/>
    </source>
</evidence>
<gene>
    <name evidence="1" type="ORF">PZS58_21630</name>
</gene>
<proteinExistence type="predicted"/>
<comment type="caution">
    <text evidence="1">The sequence shown here is derived from an EMBL/GenBank/DDBJ whole genome shotgun (WGS) entry which is preliminary data.</text>
</comment>
<sequence length="146" mass="16938">MIDKLYCLQSDITNYSSFIQDYPDGEESIMGRSRDQKWRRFGDNYVGIILELHPNDFGNKNYKFDFSSFLSPFMVFSEGALVSLSDILSSRGQILPVKTESKRKKFVGYYPTNPLSECFDRKNSVYREYPNGLMIEKPVLIKSNIT</sequence>
<feature type="non-terminal residue" evidence="1">
    <location>
        <position position="146"/>
    </location>
</feature>
<organism evidence="1 2">
    <name type="scientific">Providencia stuartii</name>
    <dbReference type="NCBI Taxonomy" id="588"/>
    <lineage>
        <taxon>Bacteria</taxon>
        <taxon>Pseudomonadati</taxon>
        <taxon>Pseudomonadota</taxon>
        <taxon>Gammaproteobacteria</taxon>
        <taxon>Enterobacterales</taxon>
        <taxon>Morganellaceae</taxon>
        <taxon>Providencia</taxon>
    </lineage>
</organism>